<dbReference type="PANTHER" id="PTHR42943:SF2">
    <property type="entry name" value="GLUTATHIONE S-TRANSFERASE KAPPA 1"/>
    <property type="match status" value="1"/>
</dbReference>
<dbReference type="EMBL" id="NAJM01000058">
    <property type="protein sequence ID" value="RVX66604.1"/>
    <property type="molecule type" value="Genomic_DNA"/>
</dbReference>
<dbReference type="InterPro" id="IPR001853">
    <property type="entry name" value="DSBA-like_thioredoxin_dom"/>
</dbReference>
<keyword evidence="1" id="KW-0808">Transferase</keyword>
<dbReference type="InterPro" id="IPR051924">
    <property type="entry name" value="GST_Kappa/NadH"/>
</dbReference>
<evidence type="ECO:0000313" key="4">
    <source>
        <dbReference type="EMBL" id="RVX66604.1"/>
    </source>
</evidence>
<evidence type="ECO:0000259" key="3">
    <source>
        <dbReference type="Pfam" id="PF01323"/>
    </source>
</evidence>
<sequence length="222" mass="25794">MAAPLEIDVYYSFRSPYCYLAIHRLADMQRKYHVQIHLRPVKPLLLRGPDWFRTTNPLHFPYVMNVDCPRIAAYLGIPYQWPRPDPVINTLDADGVYVRAEHQPHIHRLTHFGILAQERGKGIEFAEAISTLIWSVEDWDKGDHLTNAAKKLSLDLGEMDEIVRRESARFEAEVERNQATLKDAGHWGVPTCVFHGEPFYGQDRLDILLWRMKQHGLRERGA</sequence>
<evidence type="ECO:0000256" key="1">
    <source>
        <dbReference type="PIRNR" id="PIRNR006386"/>
    </source>
</evidence>
<comment type="caution">
    <text evidence="4">The sequence shown here is derived from an EMBL/GenBank/DDBJ whole genome shotgun (WGS) entry which is preliminary data.</text>
</comment>
<dbReference type="GO" id="GO:0004364">
    <property type="term" value="F:glutathione transferase activity"/>
    <property type="evidence" value="ECO:0007669"/>
    <property type="project" value="UniProtKB-UniRule"/>
</dbReference>
<evidence type="ECO:0000313" key="5">
    <source>
        <dbReference type="Proteomes" id="UP000288859"/>
    </source>
</evidence>
<proteinExistence type="inferred from homology"/>
<dbReference type="Proteomes" id="UP000288859">
    <property type="component" value="Unassembled WGS sequence"/>
</dbReference>
<dbReference type="Pfam" id="PF01323">
    <property type="entry name" value="DSBA"/>
    <property type="match status" value="1"/>
</dbReference>
<organism evidence="4 5">
    <name type="scientific">Exophiala mesophila</name>
    <name type="common">Black yeast-like fungus</name>
    <dbReference type="NCBI Taxonomy" id="212818"/>
    <lineage>
        <taxon>Eukaryota</taxon>
        <taxon>Fungi</taxon>
        <taxon>Dikarya</taxon>
        <taxon>Ascomycota</taxon>
        <taxon>Pezizomycotina</taxon>
        <taxon>Eurotiomycetes</taxon>
        <taxon>Chaetothyriomycetidae</taxon>
        <taxon>Chaetothyriales</taxon>
        <taxon>Herpotrichiellaceae</taxon>
        <taxon>Exophiala</taxon>
    </lineage>
</organism>
<comment type="catalytic activity">
    <reaction evidence="1">
        <text>RX + glutathione = an S-substituted glutathione + a halide anion + H(+)</text>
        <dbReference type="Rhea" id="RHEA:16437"/>
        <dbReference type="ChEBI" id="CHEBI:15378"/>
        <dbReference type="ChEBI" id="CHEBI:16042"/>
        <dbReference type="ChEBI" id="CHEBI:17792"/>
        <dbReference type="ChEBI" id="CHEBI:57925"/>
        <dbReference type="ChEBI" id="CHEBI:90779"/>
        <dbReference type="EC" id="2.5.1.18"/>
    </reaction>
</comment>
<dbReference type="PIRSF" id="PIRSF006386">
    <property type="entry name" value="HCCAis_GSTk"/>
    <property type="match status" value="1"/>
</dbReference>
<dbReference type="Gene3D" id="3.40.30.10">
    <property type="entry name" value="Glutaredoxin"/>
    <property type="match status" value="1"/>
</dbReference>
<dbReference type="PANTHER" id="PTHR42943">
    <property type="entry name" value="GLUTATHIONE S-TRANSFERASE KAPPA"/>
    <property type="match status" value="1"/>
</dbReference>
<name>A0A438MSF8_EXOME</name>
<feature type="domain" description="DSBA-like thioredoxin" evidence="3">
    <location>
        <begin position="6"/>
        <end position="209"/>
    </location>
</feature>
<protein>
    <recommendedName>
        <fullName evidence="1">Glutathione S-transferase kappa</fullName>
        <ecNumber evidence="1">2.5.1.18</ecNumber>
    </recommendedName>
</protein>
<feature type="active site" description="Nucleophile" evidence="2">
    <location>
        <position position="15"/>
    </location>
</feature>
<dbReference type="EC" id="2.5.1.18" evidence="1"/>
<comment type="similarity">
    <text evidence="1">Belongs to the GST superfamily. Kappa family.</text>
</comment>
<dbReference type="GO" id="GO:0016491">
    <property type="term" value="F:oxidoreductase activity"/>
    <property type="evidence" value="ECO:0007669"/>
    <property type="project" value="InterPro"/>
</dbReference>
<gene>
    <name evidence="4" type="ORF">B0A52_09355</name>
</gene>
<dbReference type="InterPro" id="IPR036249">
    <property type="entry name" value="Thioredoxin-like_sf"/>
</dbReference>
<dbReference type="SUPFAM" id="SSF52833">
    <property type="entry name" value="Thioredoxin-like"/>
    <property type="match status" value="1"/>
</dbReference>
<reference evidence="4 5" key="1">
    <citation type="submission" date="2017-03" db="EMBL/GenBank/DDBJ databases">
        <title>Genomes of endolithic fungi from Antarctica.</title>
        <authorList>
            <person name="Coleine C."/>
            <person name="Masonjones S."/>
            <person name="Stajich J.E."/>
        </authorList>
    </citation>
    <scope>NUCLEOTIDE SEQUENCE [LARGE SCALE GENOMIC DNA]</scope>
    <source>
        <strain evidence="4 5">CCFEE 6314</strain>
    </source>
</reference>
<dbReference type="OrthoDB" id="4664297at2759"/>
<accession>A0A438MSF8</accession>
<dbReference type="AlphaFoldDB" id="A0A438MSF8"/>
<dbReference type="InterPro" id="IPR014440">
    <property type="entry name" value="HCCAis_GSTk"/>
</dbReference>
<evidence type="ECO:0000256" key="2">
    <source>
        <dbReference type="PIRSR" id="PIRSR006386-1"/>
    </source>
</evidence>